<feature type="non-terminal residue" evidence="2">
    <location>
        <position position="1"/>
    </location>
</feature>
<protein>
    <recommendedName>
        <fullName evidence="3">DUF4064 domain-containing protein</fullName>
    </recommendedName>
</protein>
<proteinExistence type="predicted"/>
<feature type="transmembrane region" description="Helical" evidence="1">
    <location>
        <begin position="78"/>
        <end position="108"/>
    </location>
</feature>
<feature type="transmembrane region" description="Helical" evidence="1">
    <location>
        <begin position="42"/>
        <end position="66"/>
    </location>
</feature>
<comment type="caution">
    <text evidence="2">The sequence shown here is derived from an EMBL/GenBank/DDBJ whole genome shotgun (WGS) entry which is preliminary data.</text>
</comment>
<gene>
    <name evidence="2" type="ORF">S01H4_28920</name>
</gene>
<accession>X1B262</accession>
<name>X1B262_9ZZZZ</name>
<evidence type="ECO:0000313" key="2">
    <source>
        <dbReference type="EMBL" id="GAG75422.1"/>
    </source>
</evidence>
<keyword evidence="1" id="KW-0472">Membrane</keyword>
<keyword evidence="1" id="KW-1133">Transmembrane helix</keyword>
<sequence>ENKDTVRIMVIVGGIIGLIQAIAGFANFAAWIYPIGYFLQGALFAANIFSSIIGVVLAILTLLSVFRPGNPIPYNATFLILFGFLMLFFNAAIGGIIVLIAGILWLAWKL</sequence>
<dbReference type="EMBL" id="BART01014544">
    <property type="protein sequence ID" value="GAG75422.1"/>
    <property type="molecule type" value="Genomic_DNA"/>
</dbReference>
<feature type="transmembrane region" description="Helical" evidence="1">
    <location>
        <begin position="6"/>
        <end position="30"/>
    </location>
</feature>
<dbReference type="AlphaFoldDB" id="X1B262"/>
<organism evidence="2">
    <name type="scientific">marine sediment metagenome</name>
    <dbReference type="NCBI Taxonomy" id="412755"/>
    <lineage>
        <taxon>unclassified sequences</taxon>
        <taxon>metagenomes</taxon>
        <taxon>ecological metagenomes</taxon>
    </lineage>
</organism>
<keyword evidence="1" id="KW-0812">Transmembrane</keyword>
<reference evidence="2" key="1">
    <citation type="journal article" date="2014" name="Front. Microbiol.">
        <title>High frequency of phylogenetically diverse reductive dehalogenase-homologous genes in deep subseafloor sedimentary metagenomes.</title>
        <authorList>
            <person name="Kawai M."/>
            <person name="Futagami T."/>
            <person name="Toyoda A."/>
            <person name="Takaki Y."/>
            <person name="Nishi S."/>
            <person name="Hori S."/>
            <person name="Arai W."/>
            <person name="Tsubouchi T."/>
            <person name="Morono Y."/>
            <person name="Uchiyama I."/>
            <person name="Ito T."/>
            <person name="Fujiyama A."/>
            <person name="Inagaki F."/>
            <person name="Takami H."/>
        </authorList>
    </citation>
    <scope>NUCLEOTIDE SEQUENCE</scope>
    <source>
        <strain evidence="2">Expedition CK06-06</strain>
    </source>
</reference>
<evidence type="ECO:0008006" key="3">
    <source>
        <dbReference type="Google" id="ProtNLM"/>
    </source>
</evidence>
<evidence type="ECO:0000256" key="1">
    <source>
        <dbReference type="SAM" id="Phobius"/>
    </source>
</evidence>